<name>A0A098AVK5_DESHA</name>
<protein>
    <submittedName>
        <fullName evidence="2">Uncharacterized protein</fullName>
    </submittedName>
</protein>
<sequence>MKAYKEYMNNIDVSDALHQKLMSCTEAGMGTGKARTQYRAPLLRRYRAAFACLALILLGVFMLLRFMEHPLALMPGNPGISQSVDPSIKYPLVFNKAARLAAADMAIPGHFWQELTADELRAVFPGLADMRRITATANFSSEQNVAALFNIDAHMLSPSGLETYLQLAPGQVQIDYAFDVETKTSDPLGTEVTAGYFETRPNSRGLKNIIYFAAFQLADLAYYVELGGPEAEKEALQAEISELVGRLIEGGRADLTVFHPVIPELREEGLTLGEARADADFGAYLPTDLPEGFAFEDALRSINQNQDALFVNWTKSMGYINWRVSLLEDKDQERITPIDHKENYDLCLYPLPRADSVPGELQDIVDNPIFLIDELTLDAVRARTYEIADAGDEPGQRMSFSVLYGDVLVEIGVKDAAPEGIFEILQEIKQGIKQ</sequence>
<feature type="transmembrane region" description="Helical" evidence="1">
    <location>
        <begin position="48"/>
        <end position="67"/>
    </location>
</feature>
<dbReference type="RefSeq" id="WP_208925280.1">
    <property type="nucleotide sequence ID" value="NZ_LK996017.1"/>
</dbReference>
<gene>
    <name evidence="2" type="ORF">DPCES_0712</name>
</gene>
<keyword evidence="1" id="KW-0472">Membrane</keyword>
<dbReference type="EMBL" id="LK996017">
    <property type="protein sequence ID" value="CDX00599.1"/>
    <property type="molecule type" value="Genomic_DNA"/>
</dbReference>
<reference evidence="2" key="1">
    <citation type="submission" date="2014-07" db="EMBL/GenBank/DDBJ databases">
        <authorList>
            <person name="Hornung V.Bastian."/>
        </authorList>
    </citation>
    <scope>NUCLEOTIDE SEQUENCE</scope>
    <source>
        <strain evidence="2">PCE-S</strain>
    </source>
</reference>
<proteinExistence type="predicted"/>
<dbReference type="AlphaFoldDB" id="A0A098AVK5"/>
<organism evidence="2">
    <name type="scientific">Desulfitobacterium hafniense</name>
    <name type="common">Desulfitobacterium frappieri</name>
    <dbReference type="NCBI Taxonomy" id="49338"/>
    <lineage>
        <taxon>Bacteria</taxon>
        <taxon>Bacillati</taxon>
        <taxon>Bacillota</taxon>
        <taxon>Clostridia</taxon>
        <taxon>Eubacteriales</taxon>
        <taxon>Desulfitobacteriaceae</taxon>
        <taxon>Desulfitobacterium</taxon>
    </lineage>
</organism>
<keyword evidence="1" id="KW-0812">Transmembrane</keyword>
<evidence type="ECO:0000256" key="1">
    <source>
        <dbReference type="SAM" id="Phobius"/>
    </source>
</evidence>
<evidence type="ECO:0000313" key="2">
    <source>
        <dbReference type="EMBL" id="CDX00599.1"/>
    </source>
</evidence>
<keyword evidence="1" id="KW-1133">Transmembrane helix</keyword>
<dbReference type="PATRIC" id="fig|49338.4.peg.762"/>
<accession>A0A098AVK5</accession>